<keyword evidence="2" id="KW-1185">Reference proteome</keyword>
<reference evidence="1 2" key="1">
    <citation type="journal article" date="2018" name="Front. Plant Sci.">
        <title>Red Clover (Trifolium pratense) and Zigzag Clover (T. medium) - A Picture of Genomic Similarities and Differences.</title>
        <authorList>
            <person name="Dluhosova J."/>
            <person name="Istvanek J."/>
            <person name="Nedelnik J."/>
            <person name="Repkova J."/>
        </authorList>
    </citation>
    <scope>NUCLEOTIDE SEQUENCE [LARGE SCALE GENOMIC DNA]</scope>
    <source>
        <strain evidence="2">cv. 10/8</strain>
        <tissue evidence="1">Leaf</tissue>
    </source>
</reference>
<accession>A0A392N385</accession>
<proteinExistence type="predicted"/>
<feature type="non-terminal residue" evidence="1">
    <location>
        <position position="1"/>
    </location>
</feature>
<evidence type="ECO:0000313" key="2">
    <source>
        <dbReference type="Proteomes" id="UP000265520"/>
    </source>
</evidence>
<dbReference type="Proteomes" id="UP000265520">
    <property type="component" value="Unassembled WGS sequence"/>
</dbReference>
<sequence length="82" mass="9186">DAPFLFHKMAMAQLKANSMNPEESREKGNSKEGRVLQQEIKCGSGNSQNCYCKLLMFKDCSIIIPQPNAFGTHDSSNQLHKL</sequence>
<comment type="caution">
    <text evidence="1">The sequence shown here is derived from an EMBL/GenBank/DDBJ whole genome shotgun (WGS) entry which is preliminary data.</text>
</comment>
<dbReference type="AlphaFoldDB" id="A0A392N385"/>
<protein>
    <submittedName>
        <fullName evidence="1">Uncharacterized protein</fullName>
    </submittedName>
</protein>
<evidence type="ECO:0000313" key="1">
    <source>
        <dbReference type="EMBL" id="MCH93595.1"/>
    </source>
</evidence>
<organism evidence="1 2">
    <name type="scientific">Trifolium medium</name>
    <dbReference type="NCBI Taxonomy" id="97028"/>
    <lineage>
        <taxon>Eukaryota</taxon>
        <taxon>Viridiplantae</taxon>
        <taxon>Streptophyta</taxon>
        <taxon>Embryophyta</taxon>
        <taxon>Tracheophyta</taxon>
        <taxon>Spermatophyta</taxon>
        <taxon>Magnoliopsida</taxon>
        <taxon>eudicotyledons</taxon>
        <taxon>Gunneridae</taxon>
        <taxon>Pentapetalae</taxon>
        <taxon>rosids</taxon>
        <taxon>fabids</taxon>
        <taxon>Fabales</taxon>
        <taxon>Fabaceae</taxon>
        <taxon>Papilionoideae</taxon>
        <taxon>50 kb inversion clade</taxon>
        <taxon>NPAAA clade</taxon>
        <taxon>Hologalegina</taxon>
        <taxon>IRL clade</taxon>
        <taxon>Trifolieae</taxon>
        <taxon>Trifolium</taxon>
    </lineage>
</organism>
<name>A0A392N385_9FABA</name>
<dbReference type="EMBL" id="LXQA010025313">
    <property type="protein sequence ID" value="MCH93595.1"/>
    <property type="molecule type" value="Genomic_DNA"/>
</dbReference>